<gene>
    <name evidence="1" type="ORF">WJU22_04785</name>
</gene>
<evidence type="ECO:0008006" key="3">
    <source>
        <dbReference type="Google" id="ProtNLM"/>
    </source>
</evidence>
<proteinExistence type="predicted"/>
<evidence type="ECO:0000313" key="2">
    <source>
        <dbReference type="Proteomes" id="UP001449657"/>
    </source>
</evidence>
<keyword evidence="2" id="KW-1185">Reference proteome</keyword>
<dbReference type="PROSITE" id="PS51257">
    <property type="entry name" value="PROKAR_LIPOPROTEIN"/>
    <property type="match status" value="1"/>
</dbReference>
<name>A0ABZ2Z5L2_9BACT</name>
<accession>A0ABZ2Z5L2</accession>
<dbReference type="RefSeq" id="WP_341842123.1">
    <property type="nucleotide sequence ID" value="NZ_CP149792.1"/>
</dbReference>
<reference evidence="1 2" key="1">
    <citation type="submission" date="2024-03" db="EMBL/GenBank/DDBJ databases">
        <title>Chitinophaga caseinilytica sp. nov., a casein hydrolysing bacterium isolated from forest soil.</title>
        <authorList>
            <person name="Lee D.S."/>
            <person name="Han D.M."/>
            <person name="Baek J.H."/>
            <person name="Choi D.G."/>
            <person name="Jeon J.H."/>
            <person name="Jeon C.O."/>
        </authorList>
    </citation>
    <scope>NUCLEOTIDE SEQUENCE [LARGE SCALE GENOMIC DNA]</scope>
    <source>
        <strain evidence="1 2">KACC 19118</strain>
    </source>
</reference>
<evidence type="ECO:0000313" key="1">
    <source>
        <dbReference type="EMBL" id="WZN47488.1"/>
    </source>
</evidence>
<protein>
    <recommendedName>
        <fullName evidence="3">Lipoprotein</fullName>
    </recommendedName>
</protein>
<sequence>MRYLIMAAALLAIACNPVRERTDTSNYQVIGEKCYVLRQQPMQDSAVKIAKDSIVQFLEGKGFAAKFIEKDSLMFRRANGLQVEIVLPTAQNAWESNAIIVFDPQKNPFFVNLHKGTAQVQQYVAGQ</sequence>
<organism evidence="1 2">
    <name type="scientific">Chitinophaga caseinilytica</name>
    <dbReference type="NCBI Taxonomy" id="2267521"/>
    <lineage>
        <taxon>Bacteria</taxon>
        <taxon>Pseudomonadati</taxon>
        <taxon>Bacteroidota</taxon>
        <taxon>Chitinophagia</taxon>
        <taxon>Chitinophagales</taxon>
        <taxon>Chitinophagaceae</taxon>
        <taxon>Chitinophaga</taxon>
    </lineage>
</organism>
<dbReference type="Proteomes" id="UP001449657">
    <property type="component" value="Chromosome"/>
</dbReference>
<dbReference type="EMBL" id="CP150096">
    <property type="protein sequence ID" value="WZN47488.1"/>
    <property type="molecule type" value="Genomic_DNA"/>
</dbReference>